<dbReference type="InterPro" id="IPR055713">
    <property type="entry name" value="DUF7289"/>
</dbReference>
<organism evidence="1 2">
    <name type="scientific">Natrarchaeobius chitinivorans</name>
    <dbReference type="NCBI Taxonomy" id="1679083"/>
    <lineage>
        <taxon>Archaea</taxon>
        <taxon>Methanobacteriati</taxon>
        <taxon>Methanobacteriota</taxon>
        <taxon>Stenosarchaea group</taxon>
        <taxon>Halobacteria</taxon>
        <taxon>Halobacteriales</taxon>
        <taxon>Natrialbaceae</taxon>
        <taxon>Natrarchaeobius</taxon>
    </lineage>
</organism>
<protein>
    <submittedName>
        <fullName evidence="1">Uncharacterized protein</fullName>
    </submittedName>
</protein>
<dbReference type="Proteomes" id="UP000282323">
    <property type="component" value="Unassembled WGS sequence"/>
</dbReference>
<evidence type="ECO:0000313" key="1">
    <source>
        <dbReference type="EMBL" id="RQG95835.1"/>
    </source>
</evidence>
<proteinExistence type="predicted"/>
<dbReference type="Pfam" id="PF23960">
    <property type="entry name" value="DUF7289"/>
    <property type="match status" value="1"/>
</dbReference>
<keyword evidence="2" id="KW-1185">Reference proteome</keyword>
<reference evidence="1 2" key="1">
    <citation type="submission" date="2018-10" db="EMBL/GenBank/DDBJ databases">
        <title>Natrarchaeobius chitinivorans gen. nov., sp. nov., and Natrarchaeobius haloalkaliphilus sp. nov., alkaliphilic, chitin-utilizing haloarchaea from hypersaline alkaline lakes.</title>
        <authorList>
            <person name="Sorokin D.Y."/>
            <person name="Elcheninov A.G."/>
            <person name="Kostrikina N.A."/>
            <person name="Bale N.J."/>
            <person name="Sinninghe Damste J.S."/>
            <person name="Khijniak T.V."/>
            <person name="Kublanov I.V."/>
            <person name="Toshchakov S.V."/>
        </authorList>
    </citation>
    <scope>NUCLEOTIDE SEQUENCE [LARGE SCALE GENOMIC DNA]</scope>
    <source>
        <strain evidence="1 2">AArcht4T</strain>
    </source>
</reference>
<accession>A0A3N6PEQ2</accession>
<dbReference type="EMBL" id="REGA01000004">
    <property type="protein sequence ID" value="RQG95835.1"/>
    <property type="molecule type" value="Genomic_DNA"/>
</dbReference>
<dbReference type="AlphaFoldDB" id="A0A3N6PEQ2"/>
<name>A0A3N6PEQ2_NATCH</name>
<sequence>MVTVMGTGALTDYQDGEQINNAEVAFEILANNIDDHAYDRVEGRATEIRVTDASLSFGTREEFNISVQSSNDEIVVVNDPIIYETEQGSQVVHSNGALFRETERESRMIREPHFRIDENRTMLPQTEMRGSDTRLSIGGSETVHLRTEQRTPRLYQHSSGDLDVEIEIVTKPARADEWERYLDSFDEIDADQDCTSELNEDSTTLTCDLETDEIYVPVTRLSGEFS</sequence>
<comment type="caution">
    <text evidence="1">The sequence shown here is derived from an EMBL/GenBank/DDBJ whole genome shotgun (WGS) entry which is preliminary data.</text>
</comment>
<gene>
    <name evidence="1" type="ORF">EA473_06505</name>
</gene>
<evidence type="ECO:0000313" key="2">
    <source>
        <dbReference type="Proteomes" id="UP000282323"/>
    </source>
</evidence>